<comment type="caution">
    <text evidence="1">The sequence shown here is derived from an EMBL/GenBank/DDBJ whole genome shotgun (WGS) entry which is preliminary data.</text>
</comment>
<dbReference type="InterPro" id="IPR042099">
    <property type="entry name" value="ANL_N_sf"/>
</dbReference>
<dbReference type="Gene3D" id="3.40.50.12780">
    <property type="entry name" value="N-terminal domain of ligase-like"/>
    <property type="match status" value="1"/>
</dbReference>
<dbReference type="PANTHER" id="PTHR36932">
    <property type="entry name" value="CAPSULAR POLYSACCHARIDE BIOSYNTHESIS PROTEIN"/>
    <property type="match status" value="1"/>
</dbReference>
<dbReference type="Proteomes" id="UP000054858">
    <property type="component" value="Unassembled WGS sequence"/>
</dbReference>
<protein>
    <submittedName>
        <fullName evidence="1">Coenzyme F390 synthetase</fullName>
    </submittedName>
</protein>
<dbReference type="PATRIC" id="fig|29423.5.peg.748"/>
<organism evidence="1 2">
    <name type="scientific">Legionella oakridgensis</name>
    <dbReference type="NCBI Taxonomy" id="29423"/>
    <lineage>
        <taxon>Bacteria</taxon>
        <taxon>Pseudomonadati</taxon>
        <taxon>Pseudomonadota</taxon>
        <taxon>Gammaproteobacteria</taxon>
        <taxon>Legionellales</taxon>
        <taxon>Legionellaceae</taxon>
        <taxon>Legionella</taxon>
    </lineage>
</organism>
<sequence>MAVYNLFHKLYQILSRKSWGANKRRLTEELISKQTQYFLENYQEHYDGLFYSKQQLQQIRDERLRSLLSYAKLNSPWYQETLAHIDIQNFTEQRLNELPTINKSILMNNWDAIVTDRSLSLELVEKHLEQKTHDIDTLYLFDRYHVVTTGSTSGKRGVFILDWDEWNTYYTCFTRYPLYNHERTQLLINQAQKLKVVFFFTRNTRFSTYAFIKSFQFNVNDNYCFPMTAPLNQICADLNQIQPDIISSMPSFIYKLCQEAHVGRLTIRPKIIFVSSETHYEPFQISIKETWPDANVFNIYGSTEGIVGLNCRANHDEMHLNEDFCIVEPVDENNKPIAKGVLSNKQYITNLYNYTLPLIRYESSDHLRFLNKTCDCGIQHQLIVAPGGRSEFDFIYSTNIYINHSLFVRLLLAEKNIQEYQVVQTQQGADIRILTKGFVDKIKLQEVIATQLSEAGLLQPKVNIIEVTQFDYLSSGKLKRFLKINRNYGTKYTPSSTSTKLDFY</sequence>
<dbReference type="RefSeq" id="WP_025386478.1">
    <property type="nucleotide sequence ID" value="NZ_LCUA01000030.1"/>
</dbReference>
<accession>A0A0W0XDA1</accession>
<evidence type="ECO:0000313" key="1">
    <source>
        <dbReference type="EMBL" id="KTD42525.1"/>
    </source>
</evidence>
<dbReference type="PANTHER" id="PTHR36932:SF1">
    <property type="entry name" value="CAPSULAR POLYSACCHARIDE BIOSYNTHESIS PROTEIN"/>
    <property type="match status" value="1"/>
</dbReference>
<dbReference type="AlphaFoldDB" id="A0A0W0XDA1"/>
<dbReference type="InterPro" id="IPR053158">
    <property type="entry name" value="CapK_Type1_Caps_Biosynth"/>
</dbReference>
<evidence type="ECO:0000313" key="2">
    <source>
        <dbReference type="Proteomes" id="UP000054858"/>
    </source>
</evidence>
<name>A0A0W0XDA1_9GAMM</name>
<gene>
    <name evidence="1" type="ORF">Loak_0719</name>
</gene>
<dbReference type="EMBL" id="LNYP01000009">
    <property type="protein sequence ID" value="KTD42525.1"/>
    <property type="molecule type" value="Genomic_DNA"/>
</dbReference>
<reference evidence="1 2" key="1">
    <citation type="submission" date="2015-11" db="EMBL/GenBank/DDBJ databases">
        <title>Genomic analysis of 38 Legionella species identifies large and diverse effector repertoires.</title>
        <authorList>
            <person name="Burstein D."/>
            <person name="Amaro F."/>
            <person name="Zusman T."/>
            <person name="Lifshitz Z."/>
            <person name="Cohen O."/>
            <person name="Gilbert J.A."/>
            <person name="Pupko T."/>
            <person name="Shuman H.A."/>
            <person name="Segal G."/>
        </authorList>
    </citation>
    <scope>NUCLEOTIDE SEQUENCE [LARGE SCALE GENOMIC DNA]</scope>
    <source>
        <strain evidence="1 2">Oak Ridge-10</strain>
    </source>
</reference>
<dbReference type="SUPFAM" id="SSF56801">
    <property type="entry name" value="Acetyl-CoA synthetase-like"/>
    <property type="match status" value="1"/>
</dbReference>
<proteinExistence type="predicted"/>